<accession>A0A822ZWD7</accession>
<evidence type="ECO:0000313" key="2">
    <source>
        <dbReference type="Proteomes" id="UP000607653"/>
    </source>
</evidence>
<keyword evidence="2" id="KW-1185">Reference proteome</keyword>
<gene>
    <name evidence="1" type="ORF">HUJ06_017582</name>
</gene>
<protein>
    <submittedName>
        <fullName evidence="1">Uncharacterized protein</fullName>
    </submittedName>
</protein>
<proteinExistence type="predicted"/>
<evidence type="ECO:0000313" key="1">
    <source>
        <dbReference type="EMBL" id="DAD47645.1"/>
    </source>
</evidence>
<sequence length="54" mass="6394">MRLHIIWSKLKSLVVVIGNFSRKDASLTHEDGAELLRFCQLKSKQRKDKLKKWI</sequence>
<dbReference type="AlphaFoldDB" id="A0A822ZWD7"/>
<name>A0A822ZWD7_NELNU</name>
<dbReference type="Proteomes" id="UP000607653">
    <property type="component" value="Unassembled WGS sequence"/>
</dbReference>
<organism evidence="1 2">
    <name type="scientific">Nelumbo nucifera</name>
    <name type="common">Sacred lotus</name>
    <dbReference type="NCBI Taxonomy" id="4432"/>
    <lineage>
        <taxon>Eukaryota</taxon>
        <taxon>Viridiplantae</taxon>
        <taxon>Streptophyta</taxon>
        <taxon>Embryophyta</taxon>
        <taxon>Tracheophyta</taxon>
        <taxon>Spermatophyta</taxon>
        <taxon>Magnoliopsida</taxon>
        <taxon>Proteales</taxon>
        <taxon>Nelumbonaceae</taxon>
        <taxon>Nelumbo</taxon>
    </lineage>
</organism>
<comment type="caution">
    <text evidence="1">The sequence shown here is derived from an EMBL/GenBank/DDBJ whole genome shotgun (WGS) entry which is preliminary data.</text>
</comment>
<dbReference type="EMBL" id="DUZY01000008">
    <property type="protein sequence ID" value="DAD47645.1"/>
    <property type="molecule type" value="Genomic_DNA"/>
</dbReference>
<reference evidence="1 2" key="1">
    <citation type="journal article" date="2020" name="Mol. Biol. Evol.">
        <title>Distinct Expression and Methylation Patterns for Genes with Different Fates following a Single Whole-Genome Duplication in Flowering Plants.</title>
        <authorList>
            <person name="Shi T."/>
            <person name="Rahmani R.S."/>
            <person name="Gugger P.F."/>
            <person name="Wang M."/>
            <person name="Li H."/>
            <person name="Zhang Y."/>
            <person name="Li Z."/>
            <person name="Wang Q."/>
            <person name="Van de Peer Y."/>
            <person name="Marchal K."/>
            <person name="Chen J."/>
        </authorList>
    </citation>
    <scope>NUCLEOTIDE SEQUENCE [LARGE SCALE GENOMIC DNA]</scope>
    <source>
        <tissue evidence="1">Leaf</tissue>
    </source>
</reference>